<dbReference type="Gene3D" id="1.10.246.130">
    <property type="match status" value="1"/>
</dbReference>
<dbReference type="InterPro" id="IPR043138">
    <property type="entry name" value="GGT_lsub"/>
</dbReference>
<comment type="pathway">
    <text evidence="11">Sulfur metabolism; glutathione metabolism.</text>
</comment>
<dbReference type="EMBL" id="JAAIVB010000052">
    <property type="protein sequence ID" value="NEX62579.1"/>
    <property type="molecule type" value="Genomic_DNA"/>
</dbReference>
<comment type="subunit">
    <text evidence="11">This enzyme consists of two polypeptide chains, which are synthesized in precursor form from a single polypeptide.</text>
</comment>
<dbReference type="SUPFAM" id="SSF56235">
    <property type="entry name" value="N-terminal nucleophile aminohydrolases (Ntn hydrolases)"/>
    <property type="match status" value="1"/>
</dbReference>
<keyword evidence="6 11" id="KW-0865">Zymogen</keyword>
<evidence type="ECO:0000256" key="8">
    <source>
        <dbReference type="ARBA" id="ARBA00047417"/>
    </source>
</evidence>
<dbReference type="Gene3D" id="3.60.20.40">
    <property type="match status" value="1"/>
</dbReference>
<dbReference type="GO" id="GO:0006750">
    <property type="term" value="P:glutathione biosynthetic process"/>
    <property type="evidence" value="ECO:0007669"/>
    <property type="project" value="UniProtKB-KW"/>
</dbReference>
<evidence type="ECO:0000256" key="4">
    <source>
        <dbReference type="ARBA" id="ARBA00022679"/>
    </source>
</evidence>
<dbReference type="EC" id="2.3.2.2" evidence="11"/>
<evidence type="ECO:0000256" key="1">
    <source>
        <dbReference type="ARBA" id="ARBA00001049"/>
    </source>
</evidence>
<feature type="binding site" evidence="10">
    <location>
        <position position="455"/>
    </location>
    <ligand>
        <name>L-glutamate</name>
        <dbReference type="ChEBI" id="CHEBI:29985"/>
    </ligand>
</feature>
<comment type="similarity">
    <text evidence="3 11">Belongs to the gamma-glutamyltransferase family.</text>
</comment>
<dbReference type="GO" id="GO:0103068">
    <property type="term" value="F:leukotriene C4 gamma-glutamyl transferase activity"/>
    <property type="evidence" value="ECO:0007669"/>
    <property type="project" value="UniProtKB-EC"/>
</dbReference>
<accession>A0A6B3SXQ7</accession>
<dbReference type="NCBIfam" id="TIGR00066">
    <property type="entry name" value="g_glut_trans"/>
    <property type="match status" value="1"/>
</dbReference>
<dbReference type="InterPro" id="IPR051792">
    <property type="entry name" value="GGT_bact"/>
</dbReference>
<feature type="binding site" evidence="10">
    <location>
        <position position="113"/>
    </location>
    <ligand>
        <name>L-glutamate</name>
        <dbReference type="ChEBI" id="CHEBI:29985"/>
    </ligand>
</feature>
<comment type="catalytic activity">
    <reaction evidence="8 11">
        <text>an N-terminal (5-L-glutamyl)-[peptide] + an alpha-amino acid = 5-L-glutamyl amino acid + an N-terminal L-alpha-aminoacyl-[peptide]</text>
        <dbReference type="Rhea" id="RHEA:23904"/>
        <dbReference type="Rhea" id="RHEA-COMP:9780"/>
        <dbReference type="Rhea" id="RHEA-COMP:9795"/>
        <dbReference type="ChEBI" id="CHEBI:77644"/>
        <dbReference type="ChEBI" id="CHEBI:78597"/>
        <dbReference type="ChEBI" id="CHEBI:78599"/>
        <dbReference type="ChEBI" id="CHEBI:78608"/>
        <dbReference type="EC" id="2.3.2.2"/>
    </reaction>
</comment>
<sequence length="613" mass="64813">MKPLMLHALRVLPLVAALSSGLVSANNVKAPAFPETLVSEEQAYRKGVVAVSHPLAAEAGARMLREGGNAIDAAAAIQFALNVVEPQFSGIGGGGFMMIHLAKTNETVIVDSREKAPAAATPDMFLNQTFATASTSGHAVGVPGTLLGVETALKHWGTKTLAETMDPAITLADSGFAINRFLANDIKDDRTATQPETRAVFRLPDGSPLPEGYFLRQPDLAKTFRLIAAQGSQVFYKGEIAKAIVDAQKRSNPALGTAGTGRMTLDDLAAYNVALRQPVEGEYRGVHIKSMSPPSSGGLTIIQMLKMLEQFPMGDTAQGFGFGSPRTLHVMTEAMRLGFADRAVWMGDEDFVTVPKRGLVSSCYTDVRRQLIKLDQRLASATAGDPWPCDAASASGKSTLRLAGLDEEKGVHTTHFSVVDRDGNVVSYTTTIENTWGTGILVPGYGFLLNNELTDFNFTPAYNAATGNPGANDVAPGKRPRSSMSPTMLFYKGQPVVAYGSPGGATIINSVLNVTLNLIDHRMSIQQAINAPRWSVTSAAGTISCEKGISSDSLQSLASLGHPVPVVDGAPACATPIGSVQGVVTDLRTGKQYGGADQRREGTVIGIRQVGHH</sequence>
<dbReference type="Proteomes" id="UP000482155">
    <property type="component" value="Unassembled WGS sequence"/>
</dbReference>
<evidence type="ECO:0000256" key="5">
    <source>
        <dbReference type="ARBA" id="ARBA00022801"/>
    </source>
</evidence>
<keyword evidence="4 11" id="KW-0808">Transferase</keyword>
<feature type="chain" id="PRO_5025419562" description="Glutathione hydrolase proenzyme" evidence="12">
    <location>
        <begin position="26"/>
        <end position="613"/>
    </location>
</feature>
<comment type="caution">
    <text evidence="13">The sequence shown here is derived from an EMBL/GenBank/DDBJ whole genome shotgun (WGS) entry which is preliminary data.</text>
</comment>
<evidence type="ECO:0000256" key="12">
    <source>
        <dbReference type="SAM" id="SignalP"/>
    </source>
</evidence>
<dbReference type="Pfam" id="PF01019">
    <property type="entry name" value="G_glu_transpept"/>
    <property type="match status" value="1"/>
</dbReference>
<dbReference type="InterPro" id="IPR043137">
    <property type="entry name" value="GGT_ssub_C"/>
</dbReference>
<keyword evidence="14" id="KW-1185">Reference proteome</keyword>
<evidence type="ECO:0000256" key="2">
    <source>
        <dbReference type="ARBA" id="ARBA00001089"/>
    </source>
</evidence>
<feature type="binding site" evidence="10">
    <location>
        <begin position="482"/>
        <end position="483"/>
    </location>
    <ligand>
        <name>L-glutamate</name>
        <dbReference type="ChEBI" id="CHEBI:29985"/>
    </ligand>
</feature>
<dbReference type="InterPro" id="IPR029055">
    <property type="entry name" value="Ntn_hydrolases_N"/>
</dbReference>
<comment type="catalytic activity">
    <reaction evidence="1 11">
        <text>an S-substituted glutathione + H2O = an S-substituted L-cysteinylglycine + L-glutamate</text>
        <dbReference type="Rhea" id="RHEA:59468"/>
        <dbReference type="ChEBI" id="CHEBI:15377"/>
        <dbReference type="ChEBI" id="CHEBI:29985"/>
        <dbReference type="ChEBI" id="CHEBI:90779"/>
        <dbReference type="ChEBI" id="CHEBI:143103"/>
        <dbReference type="EC" id="3.4.19.13"/>
    </reaction>
</comment>
<reference evidence="13 14" key="1">
    <citation type="submission" date="2020-02" db="EMBL/GenBank/DDBJ databases">
        <authorList>
            <person name="Kim M.K."/>
        </authorList>
    </citation>
    <scope>NUCLEOTIDE SEQUENCE [LARGE SCALE GENOMIC DNA]</scope>
    <source>
        <strain evidence="13 14">17J57-3</strain>
    </source>
</reference>
<dbReference type="InterPro" id="IPR000101">
    <property type="entry name" value="GGT_peptidase"/>
</dbReference>
<dbReference type="RefSeq" id="WP_163965081.1">
    <property type="nucleotide sequence ID" value="NZ_JAAIVB010000052.1"/>
</dbReference>
<evidence type="ECO:0000256" key="7">
    <source>
        <dbReference type="ARBA" id="ARBA00023315"/>
    </source>
</evidence>
<feature type="active site" description="Nucleophile" evidence="9">
    <location>
        <position position="413"/>
    </location>
</feature>
<name>A0A6B3SXQ7_9BURK</name>
<feature type="signal peptide" evidence="12">
    <location>
        <begin position="1"/>
        <end position="25"/>
    </location>
</feature>
<evidence type="ECO:0000256" key="10">
    <source>
        <dbReference type="PIRSR" id="PIRSR600101-2"/>
    </source>
</evidence>
<dbReference type="AlphaFoldDB" id="A0A6B3SXQ7"/>
<dbReference type="EC" id="3.4.19.13" evidence="11"/>
<comment type="PTM">
    <text evidence="11">Cleaved by autocatalysis into a large and a small subunit.</text>
</comment>
<comment type="catalytic activity">
    <reaction evidence="2 11">
        <text>glutathione + H2O = L-cysteinylglycine + L-glutamate</text>
        <dbReference type="Rhea" id="RHEA:28807"/>
        <dbReference type="ChEBI" id="CHEBI:15377"/>
        <dbReference type="ChEBI" id="CHEBI:29985"/>
        <dbReference type="ChEBI" id="CHEBI:57925"/>
        <dbReference type="ChEBI" id="CHEBI:61694"/>
        <dbReference type="EC" id="3.4.19.13"/>
    </reaction>
</comment>
<evidence type="ECO:0000256" key="3">
    <source>
        <dbReference type="ARBA" id="ARBA00009381"/>
    </source>
</evidence>
<gene>
    <name evidence="13" type="primary">ggt</name>
    <name evidence="13" type="ORF">G3574_15940</name>
</gene>
<protein>
    <recommendedName>
        <fullName evidence="11">Glutathione hydrolase proenzyme</fullName>
        <ecNumber evidence="11">2.3.2.2</ecNumber>
        <ecNumber evidence="11">3.4.19.13</ecNumber>
    </recommendedName>
    <component>
        <recommendedName>
            <fullName evidence="11">Glutathione hydrolase large chain</fullName>
        </recommendedName>
    </component>
    <component>
        <recommendedName>
            <fullName evidence="11">Glutathione hydrolase small chain</fullName>
        </recommendedName>
    </component>
</protein>
<dbReference type="GO" id="GO:0036374">
    <property type="term" value="F:glutathione hydrolase activity"/>
    <property type="evidence" value="ECO:0007669"/>
    <property type="project" value="UniProtKB-UniRule"/>
</dbReference>
<evidence type="ECO:0000256" key="9">
    <source>
        <dbReference type="PIRSR" id="PIRSR600101-1"/>
    </source>
</evidence>
<dbReference type="PRINTS" id="PR01210">
    <property type="entry name" value="GGTRANSPTASE"/>
</dbReference>
<evidence type="ECO:0000313" key="13">
    <source>
        <dbReference type="EMBL" id="NEX62579.1"/>
    </source>
</evidence>
<dbReference type="PANTHER" id="PTHR43199">
    <property type="entry name" value="GLUTATHIONE HYDROLASE"/>
    <property type="match status" value="1"/>
</dbReference>
<feature type="binding site" evidence="10">
    <location>
        <position position="504"/>
    </location>
    <ligand>
        <name>L-glutamate</name>
        <dbReference type="ChEBI" id="CHEBI:29985"/>
    </ligand>
</feature>
<dbReference type="PANTHER" id="PTHR43199:SF1">
    <property type="entry name" value="GLUTATHIONE HYDROLASE PROENZYME"/>
    <property type="match status" value="1"/>
</dbReference>
<keyword evidence="12" id="KW-0732">Signal</keyword>
<evidence type="ECO:0000256" key="11">
    <source>
        <dbReference type="RuleBase" id="RU368036"/>
    </source>
</evidence>
<evidence type="ECO:0000313" key="14">
    <source>
        <dbReference type="Proteomes" id="UP000482155"/>
    </source>
</evidence>
<dbReference type="UniPathway" id="UPA00204"/>
<proteinExistence type="inferred from homology"/>
<keyword evidence="5 11" id="KW-0378">Hydrolase</keyword>
<evidence type="ECO:0000256" key="6">
    <source>
        <dbReference type="ARBA" id="ARBA00023145"/>
    </source>
</evidence>
<keyword evidence="11" id="KW-0317">Glutathione biosynthesis</keyword>
<dbReference type="GO" id="GO:0006751">
    <property type="term" value="P:glutathione catabolic process"/>
    <property type="evidence" value="ECO:0007669"/>
    <property type="project" value="UniProtKB-UniRule"/>
</dbReference>
<keyword evidence="7 11" id="KW-0012">Acyltransferase</keyword>
<organism evidence="13 14">
    <name type="scientific">Noviherbaspirillum galbum</name>
    <dbReference type="NCBI Taxonomy" id="2709383"/>
    <lineage>
        <taxon>Bacteria</taxon>
        <taxon>Pseudomonadati</taxon>
        <taxon>Pseudomonadota</taxon>
        <taxon>Betaproteobacteria</taxon>
        <taxon>Burkholderiales</taxon>
        <taxon>Oxalobacteraceae</taxon>
        <taxon>Noviherbaspirillum</taxon>
    </lineage>
</organism>